<reference evidence="2" key="1">
    <citation type="submission" date="2018-05" db="EMBL/GenBank/DDBJ databases">
        <authorList>
            <person name="Lanie J.A."/>
            <person name="Ng W.-L."/>
            <person name="Kazmierczak K.M."/>
            <person name="Andrzejewski T.M."/>
            <person name="Davidsen T.M."/>
            <person name="Wayne K.J."/>
            <person name="Tettelin H."/>
            <person name="Glass J.I."/>
            <person name="Rusch D."/>
            <person name="Podicherti R."/>
            <person name="Tsui H.-C.T."/>
            <person name="Winkler M.E."/>
        </authorList>
    </citation>
    <scope>NUCLEOTIDE SEQUENCE</scope>
</reference>
<dbReference type="AlphaFoldDB" id="A0A382GIJ3"/>
<dbReference type="InterPro" id="IPR006190">
    <property type="entry name" value="SAF_AFP_Neu5Ac"/>
</dbReference>
<dbReference type="InterPro" id="IPR057736">
    <property type="entry name" value="SAF_PseI/NeuA/NeuB"/>
</dbReference>
<evidence type="ECO:0000259" key="1">
    <source>
        <dbReference type="PROSITE" id="PS50844"/>
    </source>
</evidence>
<name>A0A382GIJ3_9ZZZZ</name>
<dbReference type="EMBL" id="UINC01055616">
    <property type="protein sequence ID" value="SVB74702.1"/>
    <property type="molecule type" value="Genomic_DNA"/>
</dbReference>
<gene>
    <name evidence="2" type="ORF">METZ01_LOCUS227556</name>
</gene>
<dbReference type="SUPFAM" id="SSF51269">
    <property type="entry name" value="AFP III-like domain"/>
    <property type="match status" value="1"/>
</dbReference>
<evidence type="ECO:0000313" key="2">
    <source>
        <dbReference type="EMBL" id="SVB74702.1"/>
    </source>
</evidence>
<feature type="domain" description="AFP-like" evidence="1">
    <location>
        <begin position="14"/>
        <end position="66"/>
    </location>
</feature>
<dbReference type="Pfam" id="PF08666">
    <property type="entry name" value="SAF"/>
    <property type="match status" value="1"/>
</dbReference>
<proteinExistence type="predicted"/>
<sequence length="66" mass="7681">VTKERLELLLEEKELVAKRKIKKGEKLTEENITTKRPGVGVDPIEYWELLGTTSNHDYEVDDLLKK</sequence>
<dbReference type="CDD" id="cd11615">
    <property type="entry name" value="SAF_NeuB_like"/>
    <property type="match status" value="1"/>
</dbReference>
<dbReference type="Gene3D" id="3.90.1210.10">
    <property type="entry name" value="Antifreeze-like/N-acetylneuraminic acid synthase C-terminal domain"/>
    <property type="match status" value="1"/>
</dbReference>
<accession>A0A382GIJ3</accession>
<dbReference type="InterPro" id="IPR013974">
    <property type="entry name" value="SAF"/>
</dbReference>
<dbReference type="InterPro" id="IPR036732">
    <property type="entry name" value="AFP_Neu5c_C_sf"/>
</dbReference>
<feature type="non-terminal residue" evidence="2">
    <location>
        <position position="1"/>
    </location>
</feature>
<dbReference type="PROSITE" id="PS50844">
    <property type="entry name" value="AFP_LIKE"/>
    <property type="match status" value="1"/>
</dbReference>
<protein>
    <recommendedName>
        <fullName evidence="1">AFP-like domain-containing protein</fullName>
    </recommendedName>
</protein>
<organism evidence="2">
    <name type="scientific">marine metagenome</name>
    <dbReference type="NCBI Taxonomy" id="408172"/>
    <lineage>
        <taxon>unclassified sequences</taxon>
        <taxon>metagenomes</taxon>
        <taxon>ecological metagenomes</taxon>
    </lineage>
</organism>